<keyword evidence="1" id="KW-0472">Membrane</keyword>
<accession>A0A3A1YMT2</accession>
<dbReference type="AlphaFoldDB" id="A0A3A1YMT2"/>
<dbReference type="RefSeq" id="WP_119530360.1">
    <property type="nucleotide sequence ID" value="NZ_JBHSSP010000009.1"/>
</dbReference>
<reference evidence="2 3" key="1">
    <citation type="submission" date="2017-08" db="EMBL/GenBank/DDBJ databases">
        <title>Reclassification of Bisgaard taxon 37 and 44.</title>
        <authorList>
            <person name="Christensen H."/>
        </authorList>
    </citation>
    <scope>NUCLEOTIDE SEQUENCE [LARGE SCALE GENOMIC DNA]</scope>
    <source>
        <strain evidence="2 3">111</strain>
    </source>
</reference>
<feature type="transmembrane region" description="Helical" evidence="1">
    <location>
        <begin position="52"/>
        <end position="76"/>
    </location>
</feature>
<sequence>MSDQELSKRLAKKATDLVKNESEKAPTDLEQKRTIKLKNDNFEIDIQLKKKYAIGLILVMIVQLTIMNGVFIAVGLQKIKYEQYALHLYISGTLLELFGLVLIVTKYLFKNNR</sequence>
<name>A0A3A1YMT2_9GAMM</name>
<evidence type="ECO:0000256" key="1">
    <source>
        <dbReference type="SAM" id="Phobius"/>
    </source>
</evidence>
<keyword evidence="1" id="KW-0812">Transmembrane</keyword>
<evidence type="ECO:0000313" key="2">
    <source>
        <dbReference type="EMBL" id="RIY39472.1"/>
    </source>
</evidence>
<gene>
    <name evidence="2" type="ORF">CKF58_02085</name>
</gene>
<feature type="transmembrane region" description="Helical" evidence="1">
    <location>
        <begin position="88"/>
        <end position="109"/>
    </location>
</feature>
<proteinExistence type="predicted"/>
<dbReference type="Proteomes" id="UP000265916">
    <property type="component" value="Unassembled WGS sequence"/>
</dbReference>
<organism evidence="2 3">
    <name type="scientific">Psittacicella hinzii</name>
    <dbReference type="NCBI Taxonomy" id="2028575"/>
    <lineage>
        <taxon>Bacteria</taxon>
        <taxon>Pseudomonadati</taxon>
        <taxon>Pseudomonadota</taxon>
        <taxon>Gammaproteobacteria</taxon>
        <taxon>Pasteurellales</taxon>
        <taxon>Psittacicellaceae</taxon>
        <taxon>Psittacicella</taxon>
    </lineage>
</organism>
<comment type="caution">
    <text evidence="2">The sequence shown here is derived from an EMBL/GenBank/DDBJ whole genome shotgun (WGS) entry which is preliminary data.</text>
</comment>
<evidence type="ECO:0000313" key="3">
    <source>
        <dbReference type="Proteomes" id="UP000265916"/>
    </source>
</evidence>
<keyword evidence="3" id="KW-1185">Reference proteome</keyword>
<protein>
    <submittedName>
        <fullName evidence="2">Uncharacterized protein</fullName>
    </submittedName>
</protein>
<dbReference type="EMBL" id="NRJG01000031">
    <property type="protein sequence ID" value="RIY39472.1"/>
    <property type="molecule type" value="Genomic_DNA"/>
</dbReference>
<dbReference type="OrthoDB" id="6307156at2"/>
<keyword evidence="1" id="KW-1133">Transmembrane helix</keyword>